<keyword evidence="3" id="KW-1185">Reference proteome</keyword>
<dbReference type="EMBL" id="JAETWB010000013">
    <property type="protein sequence ID" value="MBL6080416.1"/>
    <property type="molecule type" value="Genomic_DNA"/>
</dbReference>
<evidence type="ECO:0000313" key="3">
    <source>
        <dbReference type="Proteomes" id="UP000660885"/>
    </source>
</evidence>
<reference evidence="2 3" key="1">
    <citation type="submission" date="2021-01" db="EMBL/GenBank/DDBJ databases">
        <title>Belnapia mucosa sp. nov. and Belnapia arida sp. nov., isolated from the Tabernas Desert (Almeria, Spain).</title>
        <authorList>
            <person name="Molina-Menor E."/>
            <person name="Vidal-Verdu A."/>
            <person name="Calonge A."/>
            <person name="Satari L."/>
            <person name="Pereto J."/>
            <person name="Porcar M."/>
        </authorList>
    </citation>
    <scope>NUCLEOTIDE SEQUENCE [LARGE SCALE GENOMIC DNA]</scope>
    <source>
        <strain evidence="2 3">T18</strain>
    </source>
</reference>
<gene>
    <name evidence="2" type="ORF">JMJ56_20575</name>
</gene>
<protein>
    <submittedName>
        <fullName evidence="2">Uncharacterized protein</fullName>
    </submittedName>
</protein>
<sequence length="57" mass="5966">MTGRAAAQGADQHAERAGLTPDESEPVELAEDLPAAADTLVELVATLPAVTWKAPRR</sequence>
<comment type="caution">
    <text evidence="2">The sequence shown here is derived from an EMBL/GenBank/DDBJ whole genome shotgun (WGS) entry which is preliminary data.</text>
</comment>
<feature type="region of interest" description="Disordered" evidence="1">
    <location>
        <begin position="1"/>
        <end position="33"/>
    </location>
</feature>
<accession>A0ABS1U6V4</accession>
<evidence type="ECO:0000313" key="2">
    <source>
        <dbReference type="EMBL" id="MBL6080416.1"/>
    </source>
</evidence>
<dbReference type="Proteomes" id="UP000660885">
    <property type="component" value="Unassembled WGS sequence"/>
</dbReference>
<name>A0ABS1U6V4_9PROT</name>
<evidence type="ECO:0000256" key="1">
    <source>
        <dbReference type="SAM" id="MobiDB-lite"/>
    </source>
</evidence>
<feature type="compositionally biased region" description="Acidic residues" evidence="1">
    <location>
        <begin position="22"/>
        <end position="31"/>
    </location>
</feature>
<dbReference type="RefSeq" id="WP_202833646.1">
    <property type="nucleotide sequence ID" value="NZ_JAETWB010000013.1"/>
</dbReference>
<proteinExistence type="predicted"/>
<organism evidence="2 3">
    <name type="scientific">Belnapia arida</name>
    <dbReference type="NCBI Taxonomy" id="2804533"/>
    <lineage>
        <taxon>Bacteria</taxon>
        <taxon>Pseudomonadati</taxon>
        <taxon>Pseudomonadota</taxon>
        <taxon>Alphaproteobacteria</taxon>
        <taxon>Acetobacterales</taxon>
        <taxon>Roseomonadaceae</taxon>
        <taxon>Belnapia</taxon>
    </lineage>
</organism>